<evidence type="ECO:0000256" key="3">
    <source>
        <dbReference type="ARBA" id="ARBA00022475"/>
    </source>
</evidence>
<name>A0A1C6SH83_9ACTN</name>
<feature type="compositionally biased region" description="Polar residues" evidence="8">
    <location>
        <begin position="1"/>
        <end position="10"/>
    </location>
</feature>
<dbReference type="PROSITE" id="PS50928">
    <property type="entry name" value="ABC_TM1"/>
    <property type="match status" value="1"/>
</dbReference>
<keyword evidence="2 7" id="KW-0813">Transport</keyword>
<dbReference type="EMBL" id="FMHW01000002">
    <property type="protein sequence ID" value="SCL28817.1"/>
    <property type="molecule type" value="Genomic_DNA"/>
</dbReference>
<dbReference type="Proteomes" id="UP000198959">
    <property type="component" value="Unassembled WGS sequence"/>
</dbReference>
<feature type="transmembrane region" description="Helical" evidence="7">
    <location>
        <begin position="30"/>
        <end position="49"/>
    </location>
</feature>
<keyword evidence="11" id="KW-1185">Reference proteome</keyword>
<keyword evidence="4 7" id="KW-0812">Transmembrane</keyword>
<accession>A0A1C6SH83</accession>
<organism evidence="10 11">
    <name type="scientific">Micromonospora pallida</name>
    <dbReference type="NCBI Taxonomy" id="145854"/>
    <lineage>
        <taxon>Bacteria</taxon>
        <taxon>Bacillati</taxon>
        <taxon>Actinomycetota</taxon>
        <taxon>Actinomycetes</taxon>
        <taxon>Micromonosporales</taxon>
        <taxon>Micromonosporaceae</taxon>
        <taxon>Micromonospora</taxon>
    </lineage>
</organism>
<dbReference type="PANTHER" id="PTHR30193:SF37">
    <property type="entry name" value="INNER MEMBRANE ABC TRANSPORTER PERMEASE PROTEIN YCJO"/>
    <property type="match status" value="1"/>
</dbReference>
<evidence type="ECO:0000256" key="1">
    <source>
        <dbReference type="ARBA" id="ARBA00004651"/>
    </source>
</evidence>
<proteinExistence type="inferred from homology"/>
<dbReference type="CDD" id="cd06261">
    <property type="entry name" value="TM_PBP2"/>
    <property type="match status" value="1"/>
</dbReference>
<keyword evidence="6 7" id="KW-0472">Membrane</keyword>
<feature type="transmembrane region" description="Helical" evidence="7">
    <location>
        <begin position="128"/>
        <end position="149"/>
    </location>
</feature>
<evidence type="ECO:0000256" key="5">
    <source>
        <dbReference type="ARBA" id="ARBA00022989"/>
    </source>
</evidence>
<dbReference type="InterPro" id="IPR000515">
    <property type="entry name" value="MetI-like"/>
</dbReference>
<dbReference type="SUPFAM" id="SSF161098">
    <property type="entry name" value="MetI-like"/>
    <property type="match status" value="1"/>
</dbReference>
<dbReference type="OrthoDB" id="34224at2"/>
<evidence type="ECO:0000256" key="6">
    <source>
        <dbReference type="ARBA" id="ARBA00023136"/>
    </source>
</evidence>
<evidence type="ECO:0000256" key="7">
    <source>
        <dbReference type="RuleBase" id="RU363032"/>
    </source>
</evidence>
<dbReference type="InterPro" id="IPR035906">
    <property type="entry name" value="MetI-like_sf"/>
</dbReference>
<dbReference type="AlphaFoldDB" id="A0A1C6SH83"/>
<dbReference type="GO" id="GO:0055085">
    <property type="term" value="P:transmembrane transport"/>
    <property type="evidence" value="ECO:0007669"/>
    <property type="project" value="InterPro"/>
</dbReference>
<protein>
    <submittedName>
        <fullName evidence="10">Carbohydrate ABC transporter membrane protein 1, CUT1 family</fullName>
    </submittedName>
</protein>
<feature type="transmembrane region" description="Helical" evidence="7">
    <location>
        <begin position="95"/>
        <end position="116"/>
    </location>
</feature>
<gene>
    <name evidence="10" type="ORF">GA0074692_2611</name>
</gene>
<dbReference type="Gene3D" id="1.10.3720.10">
    <property type="entry name" value="MetI-like"/>
    <property type="match status" value="1"/>
</dbReference>
<dbReference type="STRING" id="145854.GA0074692_2611"/>
<evidence type="ECO:0000259" key="9">
    <source>
        <dbReference type="PROSITE" id="PS50928"/>
    </source>
</evidence>
<evidence type="ECO:0000256" key="8">
    <source>
        <dbReference type="SAM" id="MobiDB-lite"/>
    </source>
</evidence>
<evidence type="ECO:0000256" key="2">
    <source>
        <dbReference type="ARBA" id="ARBA00022448"/>
    </source>
</evidence>
<feature type="transmembrane region" description="Helical" evidence="7">
    <location>
        <begin position="227"/>
        <end position="249"/>
    </location>
</feature>
<reference evidence="11" key="1">
    <citation type="submission" date="2016-06" db="EMBL/GenBank/DDBJ databases">
        <authorList>
            <person name="Varghese N."/>
            <person name="Submissions Spin"/>
        </authorList>
    </citation>
    <scope>NUCLEOTIDE SEQUENCE [LARGE SCALE GENOMIC DNA]</scope>
    <source>
        <strain evidence="11">DSM 43817</strain>
    </source>
</reference>
<comment type="similarity">
    <text evidence="7">Belongs to the binding-protein-dependent transport system permease family.</text>
</comment>
<feature type="region of interest" description="Disordered" evidence="8">
    <location>
        <begin position="1"/>
        <end position="23"/>
    </location>
</feature>
<keyword evidence="5 7" id="KW-1133">Transmembrane helix</keyword>
<feature type="transmembrane region" description="Helical" evidence="7">
    <location>
        <begin position="183"/>
        <end position="206"/>
    </location>
</feature>
<dbReference type="GO" id="GO:0005886">
    <property type="term" value="C:plasma membrane"/>
    <property type="evidence" value="ECO:0007669"/>
    <property type="project" value="UniProtKB-SubCell"/>
</dbReference>
<feature type="transmembrane region" description="Helical" evidence="7">
    <location>
        <begin position="284"/>
        <end position="308"/>
    </location>
</feature>
<dbReference type="InterPro" id="IPR051393">
    <property type="entry name" value="ABC_transporter_permease"/>
</dbReference>
<sequence length="316" mass="34231">MSVLDATSTRGRQRVGGPKPAPRRRAGERLLPYLLAAPAVIYLVAFQGIPFLHQVVLSFSDTSLLNPTSIELIGLENYREVFADPGFLNAVRVTIVYVIACVAGTMLLGLGAALLMNRKFRGRGVARSLLIIPWAAPAVAVALVMAWIFNPQYGVANDALGVVGLAPADGQWLDSTSRALGTILFITIWQLFPFTAVIILAALQAVPEELHEAALLDGASWTQRFRAVTWPVIQPTISILALLMTIWSIRRFELIWLMTQGGPAGSTNTLVIDLYRRGFVERELGHAAAVGFVGVVISLAITVIFFVVSNRAEKSA</sequence>
<keyword evidence="3" id="KW-1003">Cell membrane</keyword>
<feature type="domain" description="ABC transmembrane type-1" evidence="9">
    <location>
        <begin position="91"/>
        <end position="305"/>
    </location>
</feature>
<evidence type="ECO:0000256" key="4">
    <source>
        <dbReference type="ARBA" id="ARBA00022692"/>
    </source>
</evidence>
<evidence type="ECO:0000313" key="11">
    <source>
        <dbReference type="Proteomes" id="UP000198959"/>
    </source>
</evidence>
<dbReference type="RefSeq" id="WP_091643924.1">
    <property type="nucleotide sequence ID" value="NZ_FMHW01000002.1"/>
</dbReference>
<comment type="subcellular location">
    <subcellularLocation>
        <location evidence="1 7">Cell membrane</location>
        <topology evidence="1 7">Multi-pass membrane protein</topology>
    </subcellularLocation>
</comment>
<dbReference type="Pfam" id="PF00528">
    <property type="entry name" value="BPD_transp_1"/>
    <property type="match status" value="1"/>
</dbReference>
<dbReference type="PANTHER" id="PTHR30193">
    <property type="entry name" value="ABC TRANSPORTER PERMEASE PROTEIN"/>
    <property type="match status" value="1"/>
</dbReference>
<evidence type="ECO:0000313" key="10">
    <source>
        <dbReference type="EMBL" id="SCL28817.1"/>
    </source>
</evidence>